<proteinExistence type="predicted"/>
<reference evidence="2" key="1">
    <citation type="submission" date="2018-06" db="EMBL/GenBank/DDBJ databases">
        <authorList>
            <person name="Zhirakovskaya E."/>
        </authorList>
    </citation>
    <scope>NUCLEOTIDE SEQUENCE</scope>
</reference>
<dbReference type="PROSITE" id="PS51257">
    <property type="entry name" value="PROKAR_LIPOPROTEIN"/>
    <property type="match status" value="1"/>
</dbReference>
<feature type="region of interest" description="Disordered" evidence="1">
    <location>
        <begin position="54"/>
        <end position="83"/>
    </location>
</feature>
<gene>
    <name evidence="2" type="ORF">MNBD_ALPHA05-1345</name>
</gene>
<feature type="compositionally biased region" description="Basic and acidic residues" evidence="1">
    <location>
        <begin position="73"/>
        <end position="83"/>
    </location>
</feature>
<evidence type="ECO:0000256" key="1">
    <source>
        <dbReference type="SAM" id="MobiDB-lite"/>
    </source>
</evidence>
<name>A0A3B0SGE8_9ZZZZ</name>
<accession>A0A3B0SGE8</accession>
<evidence type="ECO:0000313" key="2">
    <source>
        <dbReference type="EMBL" id="VAV95343.1"/>
    </source>
</evidence>
<sequence length="142" mass="15330">MVKDLFVFAAALLVMGCSSDQLRRLAPPGILKYEELASEKPPNPVIEEEIAQRKDDVKTRFPNLSAAPSRNDLPAERPQGELKAEMDALAAARNTLAGEVADDRAAVDEERATAGDIIAAGDQLAEQVSEDETAVNDERAEK</sequence>
<organism evidence="2">
    <name type="scientific">hydrothermal vent metagenome</name>
    <dbReference type="NCBI Taxonomy" id="652676"/>
    <lineage>
        <taxon>unclassified sequences</taxon>
        <taxon>metagenomes</taxon>
        <taxon>ecological metagenomes</taxon>
    </lineage>
</organism>
<protein>
    <submittedName>
        <fullName evidence="2">Uncharacterized protein</fullName>
    </submittedName>
</protein>
<dbReference type="EMBL" id="UOEH01000164">
    <property type="protein sequence ID" value="VAV95343.1"/>
    <property type="molecule type" value="Genomic_DNA"/>
</dbReference>
<dbReference type="AlphaFoldDB" id="A0A3B0SGE8"/>